<dbReference type="Pfam" id="PF13411">
    <property type="entry name" value="MerR_1"/>
    <property type="match status" value="1"/>
</dbReference>
<dbReference type="InterPro" id="IPR000551">
    <property type="entry name" value="MerR-type_HTH_dom"/>
</dbReference>
<dbReference type="OrthoDB" id="166060at2"/>
<dbReference type="SMART" id="SM00422">
    <property type="entry name" value="HTH_MERR"/>
    <property type="match status" value="1"/>
</dbReference>
<dbReference type="InterPro" id="IPR047057">
    <property type="entry name" value="MerR_fam"/>
</dbReference>
<dbReference type="PANTHER" id="PTHR30204">
    <property type="entry name" value="REDOX-CYCLING DRUG-SENSING TRANSCRIPTIONAL ACTIVATOR SOXR"/>
    <property type="match status" value="1"/>
</dbReference>
<keyword evidence="1" id="KW-0678">Repressor</keyword>
<evidence type="ECO:0000256" key="3">
    <source>
        <dbReference type="ARBA" id="ARBA00023125"/>
    </source>
</evidence>
<organism evidence="6 7">
    <name type="scientific">Paenibacillus aquistagni</name>
    <dbReference type="NCBI Taxonomy" id="1852522"/>
    <lineage>
        <taxon>Bacteria</taxon>
        <taxon>Bacillati</taxon>
        <taxon>Bacillota</taxon>
        <taxon>Bacilli</taxon>
        <taxon>Bacillales</taxon>
        <taxon>Paenibacillaceae</taxon>
        <taxon>Paenibacillus</taxon>
    </lineage>
</organism>
<keyword evidence="7" id="KW-1185">Reference proteome</keyword>
<dbReference type="Gene3D" id="1.10.1660.10">
    <property type="match status" value="1"/>
</dbReference>
<proteinExistence type="predicted"/>
<name>A0A1X7LK21_9BACL</name>
<feature type="domain" description="HTH merR-type" evidence="5">
    <location>
        <begin position="3"/>
        <end position="72"/>
    </location>
</feature>
<reference evidence="6 7" key="1">
    <citation type="submission" date="2017-04" db="EMBL/GenBank/DDBJ databases">
        <authorList>
            <person name="Afonso C.L."/>
            <person name="Miller P.J."/>
            <person name="Scott M.A."/>
            <person name="Spackman E."/>
            <person name="Goraichik I."/>
            <person name="Dimitrov K.M."/>
            <person name="Suarez D.L."/>
            <person name="Swayne D.E."/>
        </authorList>
    </citation>
    <scope>NUCLEOTIDE SEQUENCE [LARGE SCALE GENOMIC DNA]</scope>
    <source>
        <strain evidence="6 7">11</strain>
    </source>
</reference>
<evidence type="ECO:0000256" key="4">
    <source>
        <dbReference type="ARBA" id="ARBA00023163"/>
    </source>
</evidence>
<dbReference type="InterPro" id="IPR009061">
    <property type="entry name" value="DNA-bd_dom_put_sf"/>
</dbReference>
<gene>
    <name evidence="6" type="ORF">SAMN06295960_3508</name>
</gene>
<dbReference type="AlphaFoldDB" id="A0A1X7LK21"/>
<dbReference type="PANTHER" id="PTHR30204:SF69">
    <property type="entry name" value="MERR-FAMILY TRANSCRIPTIONAL REGULATOR"/>
    <property type="match status" value="1"/>
</dbReference>
<evidence type="ECO:0000313" key="7">
    <source>
        <dbReference type="Proteomes" id="UP000193834"/>
    </source>
</evidence>
<protein>
    <submittedName>
        <fullName evidence="6">DNA-binding transcriptional regulator, MerR family</fullName>
    </submittedName>
</protein>
<sequence length="144" mass="17018">MKLYRIGELARATSLSQRTIDYYTKIGLIEPAQRTNTNYRLYHIETIERLERISQLKKEKYTLDEIKNYFSQLRRVASDSELIKRVTDLQLHMEQLERDAKELQPMLEKMKPTQRKSLLQRIGPQGAACIEVLVAILDKQQHLM</sequence>
<keyword evidence="4" id="KW-0804">Transcription</keyword>
<keyword evidence="2" id="KW-0805">Transcription regulation</keyword>
<keyword evidence="3 6" id="KW-0238">DNA-binding</keyword>
<dbReference type="GO" id="GO:0003700">
    <property type="term" value="F:DNA-binding transcription factor activity"/>
    <property type="evidence" value="ECO:0007669"/>
    <property type="project" value="InterPro"/>
</dbReference>
<dbReference type="SUPFAM" id="SSF46955">
    <property type="entry name" value="Putative DNA-binding domain"/>
    <property type="match status" value="1"/>
</dbReference>
<dbReference type="EMBL" id="FXAZ01000005">
    <property type="protein sequence ID" value="SMG53509.1"/>
    <property type="molecule type" value="Genomic_DNA"/>
</dbReference>
<evidence type="ECO:0000313" key="6">
    <source>
        <dbReference type="EMBL" id="SMG53509.1"/>
    </source>
</evidence>
<dbReference type="PROSITE" id="PS50937">
    <property type="entry name" value="HTH_MERR_2"/>
    <property type="match status" value="1"/>
</dbReference>
<dbReference type="RefSeq" id="WP_085496313.1">
    <property type="nucleotide sequence ID" value="NZ_FXAZ01000005.1"/>
</dbReference>
<evidence type="ECO:0000256" key="1">
    <source>
        <dbReference type="ARBA" id="ARBA00022491"/>
    </source>
</evidence>
<evidence type="ECO:0000256" key="2">
    <source>
        <dbReference type="ARBA" id="ARBA00023015"/>
    </source>
</evidence>
<dbReference type="STRING" id="1852522.SAMN06295960_3508"/>
<evidence type="ECO:0000259" key="5">
    <source>
        <dbReference type="PROSITE" id="PS50937"/>
    </source>
</evidence>
<accession>A0A1X7LK21</accession>
<dbReference type="GO" id="GO:0003677">
    <property type="term" value="F:DNA binding"/>
    <property type="evidence" value="ECO:0007669"/>
    <property type="project" value="UniProtKB-KW"/>
</dbReference>
<dbReference type="Proteomes" id="UP000193834">
    <property type="component" value="Unassembled WGS sequence"/>
</dbReference>